<dbReference type="PROSITE" id="PS50075">
    <property type="entry name" value="CARRIER"/>
    <property type="match status" value="6"/>
</dbReference>
<sequence>MSGRDDVALPLTAAQRELWLAEQRTAGVIPTYRIGEYLDISGPVDTDLFADVLRRVVAENEALHVGFADDGDGPRQIPRSPGDWSPLRLDLSGRDAPHAAALEWMAADRLRPLDLTRDPLYSQALIKLSDERHLWYHSYHHLVCDGLGYALVARRVASVYTAAAQGRTPEPTPFPPLRDVVAGDAAYRASDRWPADRAHWTRRLADLPEPARIGRSAGHLTAGPQHTPLPTEAVRAALESLAARAGMRWSRVVIAATALYVHRRTGARDLLLGLPVTGRDSADPVLAATPAVVSNMVPLRLTVRPQMSWSALLAQVDAEVREAVRHQRYRGEDLHRDLGLPGAPGSAYSAVVNIMSFDSGLDLDGLRARAHSLAEGPASELAVWAVDRHDGTGPHLQLQAAADAWDEDERQAHRRGLTALLESLAHADADVPLGRVPASPAVDHPPAATDPRPPAHLADLFEQQARRTPGSVAVVGPDATLTYAELDARANRIAHLLTARGAGPERLVALALPRSTDLVAAVLAVLKSGAAYVPLDPAHPAARLADLLDDTRPAVLVTDSVTRGRLPHAPSAGLVVLDAPDTVAHLAGSPETAPHLTRDPRHPAYVIHTSGSTGRPKGVVAAHAGVANLVRHQTGSLYADRPMRVALTTSVSFDASWDQLAALFAGHELHVLDRETWADPDAFLAHLDRHRLDLVNATPSYLRVLLDHGLLDDGRWKPSVLVAGGEAVPERLWRELRAADGVRSHNFYGPTECTVDALTAPFAATRRPAIGRPVTGARVHILDSALQPVPDGAPGELYVAGAGLARGYLDRPGLTAERFVADPAGPSGSRMYRTGDLVRRTAEGVIEYVGRADDQIKIRGFRVEPGEIEARLCAHPDITRAAVVALDGDGDGDTAPRLVAYVVAEPGTEPHPGLLREHLSERLPDHMVPAAFVTLDSLPLTPSGKLDREALPAPGPAVAPPGRAPRTAREEVLCGLFADVLGVSRVGVDDDFFALGGHSLLAMRLLARIRSTFAGDLRLGDLFDAPSAAGVAAALDSATTHPGASGPARPVLRRYDHPDAVPLSSAQRRLWFLQRMEGTGATYNIPLALRLTGTLDRPALEAALQDVVARHESLRTVFPDERGVPAQRVLDPSQVTLRLTVTDSTEAELADRLTAAARHTFDLSARPPVHAELFALSADEHVLLLVIHHIVGDGWSLGPLAQDVTSAYTSRSDGRVPVWAPLPVQYADYTLWQRDLLGDASDPDSLSARQLAFWSKNLAGLPERLDLPFDRPRPAATTYRGHQLPLHLDAGLHRALRDLARSRGASLFMVLQAGLAALLGKLGAGTDIPLGVPVAGRTDEAADDLVGFFVNTLVLRADLSGDPTFTDLLDRVRHNALAAYAHQDLPFEHLVEELNPTRSLAHHPLFQTMLALQNAPLGEFDLPGLHVATNLVSTRTAKCDLTFNLAERTDAHGDPTGLVGVVEYSTDLFDPETVEGVVDRWRRLLRAAVAEPESRLSRFDVLTETERRVLLPTGDDATTVRSRTTLVERFEARVREVPGAVAVVSGGTALSFGEVNVRANRLAHALVGRGVGPEDVVALALPRSVELVVAVLGVLKAGAAYLPLDPDYPSARREFMLSDARPVLVLDDVTSVDPGEGYPDTDPGVALSPEHPAYVIYTSGSTGRPKGVVVPHGNVVRLFEATESWFGFGPDDVWTLFHSYAFDFSVWELWGPLLHGGRLVVVPFETSRSPEAFLRLLAEERVTVLNQTPSAFYQLMQADREHPGTELALRTVVFGGEALEPARLADWYARHADDAPALVNMYGITETTVHVTHTALDAGSVDEPASVIGTGLPDLRTYVLDRWLRPVPLGVVGELHVAGAGLARGYLDRPALTATRFVADPYGPAGTRMYRTGDLVRVRADGTLEYAGRADDQVKVRGFRIELGEIEAALAAHPEVGDVAVVARQDRADDTRLVAYVVPAPDSAADPSTLREHLRERLPEYMVPTAYVTLDALPLTVNGKLDRRALPQPEFTPATTGREPRTPREQVLADLFAEVLGVERVGVDDDFFELGGHSLLATRLAARVRAALGVEVELRALFETPSVAGLAEGLSGAGEARPALTAASERPGRIELSSAQRRLWFLQQLDGTSSAYHIPLAWRLDGALDRTALAHALADVVGRHESLRTLYPPADGAPYQLILDAERARPGLPVTETDEAGLPARIDRAVRQPFDLARELPLRAELLVTGPDRQVLLVVVHHIAGDGWSLGPLSRDLADAYAARCRGEEPVWAPLPVQYADYTLWQERLLGSPDDPDSLFARQTQYWTRALAGLPEQIQLPTDRPRPALPTHDGRRLPVALDADLHARLLRLAREHGASLHMVLQAGLAALLKKLGAGDDVPVGSLIAGRTDQALDDLVGFFVNTLVLRTDTSGDPTFADLLGRVRERSLAAYAHQELPFEHLVEALNPVRSLARQPLFQVLLALQNVPGGAFELPELRAEILPVHQATAMFDLSFHLIERGGGEPAGVHGYLEYATDLFDDATAKALLARWTAVLRQAVTDPRRPLSRIDILLGDERRELLGPVQGGVAATADSARSVPASLPELFRLRVRAMPDAPAVVFEDTVLTYAELDARANRLAHALIGHGIGPEDVVALVLPRSAELVVAVLAVLKTGAAYLPVDPAYPAARRAFMLDDARPALVLDDPAAVDPGPGHPETDPGVTPDARHPAYVIYTSGSTGRPKAVVMPSAALANLLHWHHRTVGGAPGTRTAQFTAAGFDVSVQETLSALLFGKTLVVPTDEQRRSAELFTAWLEKHRVAELFAPALVLEAVAEAAEEHGRDLPHLRLIAQAGEAMRLGDALRRFHARHPDRRLHNHYGPAETHVVTAYSLPADLADCPLPVPIGRPVDGTRAYVLDSALRPVPPGVPGELYLAGACLARGYLNRPAPTAERFVADPYGPPGARMYRTGDLARRRASDGELEFLGRADHQVKVRGFRVEPGEVEAALAAHPAVARAAVVPREDRPGDTRLVAYAVPAAGETVVPAALLDHLRDRLPDHMVPSALVALDALPLTPNGKLDRAALPAPAATRARGARSPRTPREQILCDLFAEVLGLPTAALDGDFFELGGHSLLATRLVSRIRATLGVELPLRSIFEAPTPAGLAVRLSDAGEARPALTAGERPEPLPLSFAQRRLWFLQQMEGAGATYHMPLALRLRGSLDRTALARALADAVARHESLRTVFPQTAGVPRQRILPAGPLSVPLTVTGATETELPALLTAAARRDFDLASELPIRAHLFTLSADDQVLLLALHHIAADGWSLRPLSRDLATAYAARLRGGEPAWAPLPVQYADYTLWQRDLLGDEAATTGAYARQLAYWTDTLSGLPERLHLPTDRPRPARTTHRGGLLTAGLDADLHAELTSLARRHGASLFMVLQAGLAALLKKLGAGDDIPVGSPFAGRTDHALDDCVGFFVNTLVLRTDTSGDPTFAELLGRVRETALAAYAHQDVPFEHLVEALNPARSLSHHPLFQILLAVQNAPEADFGLDGLDTAPQPVRTGTARLDLAFALTERRRPDGTPDGVDAIVEYSADLFDADTVRTLFDRWVRLLTAAATTPDRPIGGLDVLAPAERHALLDEADATARAVPDAVLAELFRRRVRATPDAVAVVAGTVELTYAELDARANRLAHALIERGIGCEDLVALVLPRSVDLVVAILGVAKAGAAYLPVDPEYPPARIDFMLEDARPALVVDGTFSSDGYPDTDPGVPVDVRHPAYVIYTSGSTGRPKGVVVTHGGIPSLVAAQIERLALDATSGVLQFGSPSFDASFWDLCAALLTGARLILAPADAPMAALARPDLTHVTLPPSVLAAVGDGGLSVSTLVVAGEACAPELVARWAPGRRMINAYGPTETTVCATMSAPLAPTGGVPPIGRPIANARVYVLDERLSPVPPGVRGELYVAGAGLARGYLHRPALTAERFVADPYGPAGTRMYRTGDVVRWRADGELEFVGRADEQVKVRGFRVEPAEIETVLAAHPAVAHAVVAVRRERLVAYVVPEGDTTADLTAFLRDRLPDHLIPGAIVTLDALPLTPHGKLDRAALPTPDFTADTPGRAPRTPREHLLAGLFAEVLGIEGVGVDDGFFDLGGHSLLATRLVSRVRAVLGAELALRTLFETPTVAGLAAALDGADRARPALTAVHRPERTPLSFAQRRLWFLQQMEGPAATYNIPLALRLSGRLDERALTEALADVVTRHESLRTVFPEAHGTPYQKVLDPDAARPRVRAARTDGSRLPDALAQAARTPFELATEPPLRAHLFELSADEHVLLLVMHHIAGDGWSTGPLSRDLADAYAARCAGRKPEWTPLPAQYADYTLWQRELLGEPADPASAFTGHLTYWKDRLAGLPDQLTLPRDRSRPAVASYRGAHLLVELDAELHTGLTRLARQSGASLFMVLQATLAALLKKLGAGDDIPVGSPIAGRTDQALDDLVGFFVNTLVLRTDTSGDPTFADLVHRVRESALGAYAHQDLPFENLVEELNPARSLSYHPLFQVMFALQNAPLGAFSLPGLRVAPVTVPTGTAKFDLGFNLYERHDADGTPTGISGAVEYATDLYDPATVSGLVDRWTRLLRAVVADPGLPLGRIDVLSEDERHRLVHEANDTAVPVDPVPLPTAFGRRVRATPDAVAVVAGTVELTYAELDARANRFAHALIERGVGPERTVALRLPRSVDQIVAILGTMKAGAAYLPVDPEYPPARIDFMLEDARPALVVDGTFSTDGLPDTDPGVIVDVRHPAYVIYTSGSTGRPKGVVVSHAGIAHLVAAQVERFAIDATSRVLQFASPSFDASVSELYTALLTGATLVLPPPGSPLPALSDPDLTHVTLPPSVLAAVGDGGLSVSTLVVAGEACAPELVARWAPGRRMINAYGPTETTVCATMSAPLAPTGGVPPIGRPIANARVYVLDEGLSPVPPGVRGELYVAGAGLARGYLHRPALTAERFVADPYGPAGTRMYRTGDVVRWRADGELEFVGRADEQVKVRGFRVEPGEVEPVLTAHPAVAQAVVAVREDRLVGYVVPAAHSREESDRDQIAGWREIYDALPLKTADTVLGQNFTGWNSSYDGRPLPEEEMREWRDATVARIRALSPRRVLEIGVGTGLLLAHVAPHCEAYWATDFSATAIGALTEQVSRDPGLADRVVLRTQPAHDIDGLPTGTFDTIVINSVVQYLPNGDHLLDVIRKSTSLLVPGGALFIGDVRNLRLLRPFVTAVREQRAGVGTDADRLRREVEQAVRGEEELLLDPDFFMALRDRVDAVRAVTVEVKRGHHHNELTRHRYDVTLHTRPAVPWDTATEADWGRTLATPDEVRDLLASADPAVLRVTGVPNARVTAEVAADRALHEPDASEPEAAPAVDPEVWHALAADCGRRAHVTWSTTGPDALDVVLVDPARTDPDTPVEPYRPDGRPGAPLTNTPAGRTTGSLVHDLREHTRERLPEHLRPSAYVVLDALPLTGSGKLDRAALPVPGEEHARTGGREPRTPQEELLAQLFTEVLGVGRVGVDDSFFDLGGHSLLATRLVSRIRATLGAELDVRALFEAPTVALLAARLDEAGVARPPLTARETRPARVPLSYAQRRLWFLHRMEGPSGTYVMPLALRLRGDLDREALRDALGDVVARHESLRTVFPDAGGVPYQHVLDAAAARPALPVTRADEERLPELLAESGRRGFDLAAEPPLRAELFMTAPDDHVLLIALHHIAGDGWSMGPLSRDLADAYAARRRGEAPDRTPLPVQYADYTLWQRDLLGEAGDTDSRLAAQLAYWTDTLTGLPEQIPLPADRPRPAVASQRGGRLPLHIDAGLHRALRDLSAEHGASMFMALHAGLAALLSRLGAGPDIAVGSPVAGRTDQALDDLVGFFVNTLVLRTDTSGDPTFADLLGRVRERSLAAYAHQDVPFEHLVEVLNPARSLAHHPLFQVMLALQNAPGGAFALPGLSTEPVAVPTGTARCDLTLSLAERYAADGTPDGLTGAVEYATDLFDPSTVLTLVTRWTRLLEAAVAAPDRPVTEIDLVSPEERHRLLVQANDTPDPLPGPVRPLPALFADRVRATPDAPAVVSGDDTLTYAELDARANRLAHALTGQGVGPETPVAVLLERSADLVVAILGVVKAGGTYVPLDPAFPPARIDLVVRETGALLVLTEDVLTALLQTEHRTTVPDVACLPEQSAYVMYTSGSTGRPKGIAVTHADVAGLALAPCWTGGAHERVLLHSPTAFDASTYELWVPLLGGGRIVVAPPGRLDVRELCATVARHEVTGLWLTAGLFRLVAEDEPAALAGVREVWTGGDVVSGAAVTRVLAACPGLRVVNGYGPTETTTFAAHHRMTTPPDPARGVPIGRPMSGMRLYVLDDRLRLAPTGVVGELYAAGTGVARGYTGRPGATAERFTADPYGPAGTRMYRTGDLARRLDDGTLEFAGRADAQVKLRGFRVEPGETEAALARCPGVAQAAVTAREDRPGDKRLVAYVVPARADRAGPGTGEPTPFDPRDTADLLRRELPDYLVPAAFVTLDALPLTANGKLDRAALPAPEYGAGTDGTGRGPRTPQEQVLCDLFAEVLGRDRVGIDDGFFDLGGHSLLAARLVARVRDTLGAELGLRTLFQTPTVAGLARRLALRDTDDSLEVMLPLRPTGSATPLFCVHPGGGISWCYSGLLNHLGPEHPVHALQARSLARDEPRPTSYEAMARDYVEQIRKVQPEGPYLLLGWSAGGLVAHAVATELQRLGQRTALLAVLDAYPVVDLTFDTPPVPTERDVLAGMLDCDPDELGEGPLTHQEVVEILRGRGSALAGLGERHIEAIVAIMINNSRLALAFQPAVFQGDMLLFNSTIDRGPDTATAENWRPYVTGSIESHDITARHDRMTQPGSLAQIGPVLAARIAETERRLRADHPPTSNDNNGNNGNNDIDDNDDNDDNQENQ</sequence>
<dbReference type="NCBIfam" id="NF003417">
    <property type="entry name" value="PRK04813.1"/>
    <property type="match status" value="9"/>
</dbReference>
<dbReference type="CDD" id="cd12117">
    <property type="entry name" value="A_NRPS_Srf_like"/>
    <property type="match status" value="1"/>
</dbReference>
<dbReference type="InterPro" id="IPR029058">
    <property type="entry name" value="AB_hydrolase_fold"/>
</dbReference>
<keyword evidence="8" id="KW-1185">Reference proteome</keyword>
<dbReference type="PANTHER" id="PTHR45527:SF14">
    <property type="entry name" value="PLIPASTATIN SYNTHASE SUBUNIT B"/>
    <property type="match status" value="1"/>
</dbReference>
<dbReference type="Pfam" id="PF00501">
    <property type="entry name" value="AMP-binding"/>
    <property type="match status" value="6"/>
</dbReference>
<dbReference type="InterPro" id="IPR001242">
    <property type="entry name" value="Condensation_dom"/>
</dbReference>
<gene>
    <name evidence="7" type="ORF">NFX46_26225</name>
</gene>
<dbReference type="InterPro" id="IPR013217">
    <property type="entry name" value="Methyltransf_12"/>
</dbReference>
<dbReference type="SMART" id="SM00823">
    <property type="entry name" value="PKS_PP"/>
    <property type="match status" value="6"/>
</dbReference>
<keyword evidence="3" id="KW-0597">Phosphoprotein</keyword>
<dbReference type="Proteomes" id="UP001056374">
    <property type="component" value="Chromosome"/>
</dbReference>
<dbReference type="InterPro" id="IPR009081">
    <property type="entry name" value="PP-bd_ACP"/>
</dbReference>
<dbReference type="SUPFAM" id="SSF47336">
    <property type="entry name" value="ACP-like"/>
    <property type="match status" value="6"/>
</dbReference>
<feature type="region of interest" description="Disordered" evidence="5">
    <location>
        <begin position="2683"/>
        <end position="2702"/>
    </location>
</feature>
<dbReference type="CDD" id="cd17652">
    <property type="entry name" value="A_NRPS_CmdD_like"/>
    <property type="match status" value="1"/>
</dbReference>
<protein>
    <submittedName>
        <fullName evidence="7">Non-ribosomal peptide synthase/polyketide synthase</fullName>
    </submittedName>
</protein>
<dbReference type="InterPro" id="IPR025110">
    <property type="entry name" value="AMP-bd_C"/>
</dbReference>
<dbReference type="CDD" id="cd05930">
    <property type="entry name" value="A_NRPS"/>
    <property type="match status" value="1"/>
</dbReference>
<organism evidence="7 8">
    <name type="scientific">Streptomyces phaeoluteigriseus</name>
    <dbReference type="NCBI Taxonomy" id="114686"/>
    <lineage>
        <taxon>Bacteria</taxon>
        <taxon>Bacillati</taxon>
        <taxon>Actinomycetota</taxon>
        <taxon>Actinomycetes</taxon>
        <taxon>Kitasatosporales</taxon>
        <taxon>Streptomycetaceae</taxon>
        <taxon>Streptomyces</taxon>
        <taxon>Streptomyces aurantiacus group</taxon>
    </lineage>
</organism>
<dbReference type="InterPro" id="IPR010071">
    <property type="entry name" value="AA_adenyl_dom"/>
</dbReference>
<evidence type="ECO:0000256" key="5">
    <source>
        <dbReference type="SAM" id="MobiDB-lite"/>
    </source>
</evidence>
<evidence type="ECO:0000313" key="8">
    <source>
        <dbReference type="Proteomes" id="UP001056374"/>
    </source>
</evidence>
<dbReference type="InterPro" id="IPR020802">
    <property type="entry name" value="TesA-like"/>
</dbReference>
<feature type="compositionally biased region" description="Acidic residues" evidence="5">
    <location>
        <begin position="6922"/>
        <end position="6936"/>
    </location>
</feature>
<dbReference type="Pfam" id="PF08242">
    <property type="entry name" value="Methyltransf_12"/>
    <property type="match status" value="1"/>
</dbReference>
<dbReference type="SUPFAM" id="SSF53335">
    <property type="entry name" value="S-adenosyl-L-methionine-dependent methyltransferases"/>
    <property type="match status" value="1"/>
</dbReference>
<dbReference type="Gene3D" id="3.40.50.12780">
    <property type="entry name" value="N-terminal domain of ligase-like"/>
    <property type="match status" value="4"/>
</dbReference>
<dbReference type="SMART" id="SM00824">
    <property type="entry name" value="PKS_TE"/>
    <property type="match status" value="1"/>
</dbReference>
<dbReference type="InterPro" id="IPR001031">
    <property type="entry name" value="Thioesterase"/>
</dbReference>
<dbReference type="EMBL" id="CP099468">
    <property type="protein sequence ID" value="USQ86896.1"/>
    <property type="molecule type" value="Genomic_DNA"/>
</dbReference>
<dbReference type="CDD" id="cd17643">
    <property type="entry name" value="A_NRPS_Cytc1-like"/>
    <property type="match status" value="1"/>
</dbReference>
<evidence type="ECO:0000256" key="1">
    <source>
        <dbReference type="ARBA" id="ARBA00001957"/>
    </source>
</evidence>
<dbReference type="InterPro" id="IPR042099">
    <property type="entry name" value="ANL_N_sf"/>
</dbReference>
<feature type="domain" description="Carrier" evidence="6">
    <location>
        <begin position="6561"/>
        <end position="6636"/>
    </location>
</feature>
<dbReference type="InterPro" id="IPR020845">
    <property type="entry name" value="AMP-binding_CS"/>
</dbReference>
<dbReference type="SUPFAM" id="SSF52777">
    <property type="entry name" value="CoA-dependent acyltransferases"/>
    <property type="match status" value="12"/>
</dbReference>
<dbReference type="Pfam" id="PF00550">
    <property type="entry name" value="PP-binding"/>
    <property type="match status" value="6"/>
</dbReference>
<dbReference type="NCBIfam" id="NF004282">
    <property type="entry name" value="PRK05691.1"/>
    <property type="match status" value="7"/>
</dbReference>
<dbReference type="InterPro" id="IPR000873">
    <property type="entry name" value="AMP-dep_synth/lig_dom"/>
</dbReference>
<feature type="domain" description="Carrier" evidence="6">
    <location>
        <begin position="964"/>
        <end position="1039"/>
    </location>
</feature>
<feature type="domain" description="Carrier" evidence="6">
    <location>
        <begin position="4089"/>
        <end position="4164"/>
    </location>
</feature>
<evidence type="ECO:0000313" key="7">
    <source>
        <dbReference type="EMBL" id="USQ86896.1"/>
    </source>
</evidence>
<dbReference type="CDD" id="cd19540">
    <property type="entry name" value="LCL_NRPS-like"/>
    <property type="match status" value="5"/>
</dbReference>
<dbReference type="Gene3D" id="1.10.1200.10">
    <property type="entry name" value="ACP-like"/>
    <property type="match status" value="5"/>
</dbReference>
<dbReference type="PROSITE" id="PS00012">
    <property type="entry name" value="PHOSPHOPANTETHEINE"/>
    <property type="match status" value="6"/>
</dbReference>
<dbReference type="PANTHER" id="PTHR45527">
    <property type="entry name" value="NONRIBOSOMAL PEPTIDE SYNTHETASE"/>
    <property type="match status" value="1"/>
</dbReference>
<dbReference type="Gene3D" id="3.30.559.10">
    <property type="entry name" value="Chloramphenicol acetyltransferase-like domain"/>
    <property type="match status" value="6"/>
</dbReference>
<proteinExistence type="predicted"/>
<dbReference type="Pfam" id="PF00668">
    <property type="entry name" value="Condensation"/>
    <property type="match status" value="6"/>
</dbReference>
<feature type="region of interest" description="Disordered" evidence="5">
    <location>
        <begin position="5419"/>
        <end position="5449"/>
    </location>
</feature>
<dbReference type="NCBIfam" id="TIGR01733">
    <property type="entry name" value="AA-adenyl-dom"/>
    <property type="match status" value="6"/>
</dbReference>
<feature type="domain" description="Carrier" evidence="6">
    <location>
        <begin position="3072"/>
        <end position="3147"/>
    </location>
</feature>
<feature type="domain" description="Carrier" evidence="6">
    <location>
        <begin position="2019"/>
        <end position="2094"/>
    </location>
</feature>
<dbReference type="Pfam" id="PF13193">
    <property type="entry name" value="AMP-binding_C"/>
    <property type="match status" value="5"/>
</dbReference>
<evidence type="ECO:0000259" key="6">
    <source>
        <dbReference type="PROSITE" id="PS50075"/>
    </source>
</evidence>
<dbReference type="InterPro" id="IPR045851">
    <property type="entry name" value="AMP-bd_C_sf"/>
</dbReference>
<feature type="compositionally biased region" description="Polar residues" evidence="5">
    <location>
        <begin position="5439"/>
        <end position="5449"/>
    </location>
</feature>
<feature type="domain" description="Carrier" evidence="6">
    <location>
        <begin position="5505"/>
        <end position="5580"/>
    </location>
</feature>
<dbReference type="CDD" id="cd02440">
    <property type="entry name" value="AdoMet_MTases"/>
    <property type="match status" value="1"/>
</dbReference>
<evidence type="ECO:0000256" key="2">
    <source>
        <dbReference type="ARBA" id="ARBA00022450"/>
    </source>
</evidence>
<feature type="compositionally biased region" description="Low complexity" evidence="5">
    <location>
        <begin position="6912"/>
        <end position="6921"/>
    </location>
</feature>
<dbReference type="Pfam" id="PF00975">
    <property type="entry name" value="Thioesterase"/>
    <property type="match status" value="1"/>
</dbReference>
<dbReference type="Gene3D" id="3.40.50.980">
    <property type="match status" value="4"/>
</dbReference>
<dbReference type="InterPro" id="IPR006162">
    <property type="entry name" value="Ppantetheine_attach_site"/>
</dbReference>
<dbReference type="SUPFAM" id="SSF56801">
    <property type="entry name" value="Acetyl-CoA synthetase-like"/>
    <property type="match status" value="6"/>
</dbReference>
<accession>A0ABY4ZD70</accession>
<dbReference type="InterPro" id="IPR029063">
    <property type="entry name" value="SAM-dependent_MTases_sf"/>
</dbReference>
<dbReference type="RefSeq" id="WP_252552648.1">
    <property type="nucleotide sequence ID" value="NZ_CP099468.1"/>
</dbReference>
<dbReference type="PROSITE" id="PS00455">
    <property type="entry name" value="AMP_BINDING"/>
    <property type="match status" value="6"/>
</dbReference>
<dbReference type="InterPro" id="IPR023213">
    <property type="entry name" value="CAT-like_dom_sf"/>
</dbReference>
<dbReference type="InterPro" id="IPR020806">
    <property type="entry name" value="PKS_PP-bd"/>
</dbReference>
<dbReference type="Gene3D" id="2.30.38.10">
    <property type="entry name" value="Luciferase, Domain 3"/>
    <property type="match status" value="2"/>
</dbReference>
<name>A0ABY4ZD70_9ACTN</name>
<dbReference type="SUPFAM" id="SSF53474">
    <property type="entry name" value="alpha/beta-Hydrolases"/>
    <property type="match status" value="1"/>
</dbReference>
<evidence type="ECO:0000256" key="3">
    <source>
        <dbReference type="ARBA" id="ARBA00022553"/>
    </source>
</evidence>
<dbReference type="Gene3D" id="3.30.559.30">
    <property type="entry name" value="Nonribosomal peptide synthetase, condensation domain"/>
    <property type="match status" value="6"/>
</dbReference>
<comment type="cofactor">
    <cofactor evidence="1">
        <name>pantetheine 4'-phosphate</name>
        <dbReference type="ChEBI" id="CHEBI:47942"/>
    </cofactor>
</comment>
<feature type="region of interest" description="Disordered" evidence="5">
    <location>
        <begin position="6902"/>
        <end position="6936"/>
    </location>
</feature>
<dbReference type="CDD" id="cd17651">
    <property type="entry name" value="A_NRPS_VisG_like"/>
    <property type="match status" value="1"/>
</dbReference>
<keyword evidence="4" id="KW-0677">Repeat</keyword>
<dbReference type="Gene3D" id="3.30.300.30">
    <property type="match status" value="7"/>
</dbReference>
<evidence type="ECO:0000256" key="4">
    <source>
        <dbReference type="ARBA" id="ARBA00022737"/>
    </source>
</evidence>
<dbReference type="Gene3D" id="3.40.50.150">
    <property type="entry name" value="Vaccinia Virus protein VP39"/>
    <property type="match status" value="1"/>
</dbReference>
<reference evidence="7" key="1">
    <citation type="submission" date="2022-06" db="EMBL/GenBank/DDBJ databases">
        <title>Complete genome sequence of soil microorganisms Streptomyces sp. Qhu-M197 isolated from Alpine meadows habitats on the Tibetan Plateau.</title>
        <authorList>
            <person name="Zhang B."/>
            <person name="Xiang X."/>
            <person name="Fan J."/>
        </authorList>
    </citation>
    <scope>NUCLEOTIDE SEQUENCE</scope>
    <source>
        <strain evidence="7">Qhu-M197</strain>
    </source>
</reference>
<dbReference type="InterPro" id="IPR036736">
    <property type="entry name" value="ACP-like_sf"/>
</dbReference>
<keyword evidence="2" id="KW-0596">Phosphopantetheine</keyword>
<dbReference type="Gene3D" id="3.40.50.1820">
    <property type="entry name" value="alpha/beta hydrolase"/>
    <property type="match status" value="1"/>
</dbReference>